<evidence type="ECO:0000313" key="1">
    <source>
        <dbReference type="EMBL" id="QDY81291.1"/>
    </source>
</evidence>
<dbReference type="Proteomes" id="UP000320580">
    <property type="component" value="Chromosome"/>
</dbReference>
<dbReference type="KEGG" id="sqz:FQU76_25680"/>
<keyword evidence="2" id="KW-1185">Reference proteome</keyword>
<name>A0A5B8JN08_9ACTN</name>
<dbReference type="AlphaFoldDB" id="A0A5B8JN08"/>
<organism evidence="1 2">
    <name type="scientific">Streptomyces qinzhouensis</name>
    <dbReference type="NCBI Taxonomy" id="2599401"/>
    <lineage>
        <taxon>Bacteria</taxon>
        <taxon>Bacillati</taxon>
        <taxon>Actinomycetota</taxon>
        <taxon>Actinomycetes</taxon>
        <taxon>Kitasatosporales</taxon>
        <taxon>Streptomycetaceae</taxon>
        <taxon>Streptomyces</taxon>
    </lineage>
</organism>
<proteinExistence type="predicted"/>
<sequence length="68" mass="6883">MAGLLGGVLWWWAVLRLALVPERTGLLEGVLAAGGWGLGLLPVHATAYAGPRRGASAMPPGDGAPGPR</sequence>
<reference evidence="1 2" key="1">
    <citation type="submission" date="2019-07" db="EMBL/GenBank/DDBJ databases">
        <authorList>
            <person name="Zhu P."/>
        </authorList>
    </citation>
    <scope>NUCLEOTIDE SEQUENCE [LARGE SCALE GENOMIC DNA]</scope>
    <source>
        <strain evidence="1 2">SSL-25</strain>
    </source>
</reference>
<dbReference type="EMBL" id="CP042266">
    <property type="protein sequence ID" value="QDY81291.1"/>
    <property type="molecule type" value="Genomic_DNA"/>
</dbReference>
<gene>
    <name evidence="1" type="ORF">FQU76_25680</name>
</gene>
<protein>
    <submittedName>
        <fullName evidence="1">Uncharacterized protein</fullName>
    </submittedName>
</protein>
<evidence type="ECO:0000313" key="2">
    <source>
        <dbReference type="Proteomes" id="UP000320580"/>
    </source>
</evidence>
<accession>A0A5B8JN08</accession>